<name>A0A1H0HBZ5_9HYPH</name>
<dbReference type="SUPFAM" id="SSF64518">
    <property type="entry name" value="Phase 1 flagellin"/>
    <property type="match status" value="1"/>
</dbReference>
<dbReference type="EMBL" id="FNIT01000004">
    <property type="protein sequence ID" value="SDO16401.1"/>
    <property type="molecule type" value="Genomic_DNA"/>
</dbReference>
<comment type="similarity">
    <text evidence="1 3">Belongs to the bacterial flagellin family.</text>
</comment>
<organism evidence="6 7">
    <name type="scientific">Aureimonas jatrophae</name>
    <dbReference type="NCBI Taxonomy" id="1166073"/>
    <lineage>
        <taxon>Bacteria</taxon>
        <taxon>Pseudomonadati</taxon>
        <taxon>Pseudomonadota</taxon>
        <taxon>Alphaproteobacteria</taxon>
        <taxon>Hyphomicrobiales</taxon>
        <taxon>Aurantimonadaceae</taxon>
        <taxon>Aureimonas</taxon>
    </lineage>
</organism>
<dbReference type="Pfam" id="PF00669">
    <property type="entry name" value="Flagellin_N"/>
    <property type="match status" value="1"/>
</dbReference>
<dbReference type="PANTHER" id="PTHR42792">
    <property type="entry name" value="FLAGELLIN"/>
    <property type="match status" value="1"/>
</dbReference>
<dbReference type="STRING" id="1166073.SAMN05192530_1048"/>
<comment type="subcellular location">
    <subcellularLocation>
        <location evidence="3">Secreted</location>
    </subcellularLocation>
    <subcellularLocation>
        <location evidence="3">Bacterial flagellum</location>
    </subcellularLocation>
</comment>
<dbReference type="InterPro" id="IPR001029">
    <property type="entry name" value="Flagellin_N"/>
</dbReference>
<evidence type="ECO:0000256" key="1">
    <source>
        <dbReference type="ARBA" id="ARBA00005709"/>
    </source>
</evidence>
<evidence type="ECO:0000259" key="4">
    <source>
        <dbReference type="Pfam" id="PF00669"/>
    </source>
</evidence>
<keyword evidence="6" id="KW-0969">Cilium</keyword>
<dbReference type="InterPro" id="IPR001492">
    <property type="entry name" value="Flagellin"/>
</dbReference>
<keyword evidence="6" id="KW-0966">Cell projection</keyword>
<sequence length="563" mass="59359">MDPAMMLLASRHVLNALQSANTAMERAQGRLVSGLRVAQAKDNAAYWSISTAMRSDRRSLSAVQSALSLGAAVVGTAQLGLESAVPVLDAFRAQLMTALRPGADPRAIQNDIEGLKLQLRTIAESSEFLGENWLSVNSGSSEFRASKSVLASLNRDQTGSVTLGTIEVDYATAALLDANVTGGGIFDKGASSNLAANGIAEASDTGVVAQSATGATVVYRPPIGSINGFDTLYYEMEYVRPNGAGYETYVTPHNSWPGVSLHGMSTVTIEQFKNFLGSALTDFATVTIAPDGVSLSIQSNLVGSISRIAIRQVHVYSNNGQNRELSSPLEVRDPIAGTPGTDAVPFRAASVAFDFGGSFSLGVDDNLSFTIAADGRSAQSIKVDRALVDRVRPGQDGAIADGIAYRDILREALADAGVTNVAVEFTGGKITFASRATSGPTRIAITDVTATHESPVMAIDISNASDDQIRRSVRTVDRAIRAVTDAAAKLGAVAARIDMQIAFHRMLGDTMDRGISGLVDADMAEESSRLEALRVKQALAQRSLSITNSLLRNGLVLFMQPSR</sequence>
<feature type="domain" description="Flagellin C-terminal" evidence="5">
    <location>
        <begin position="474"/>
        <end position="550"/>
    </location>
</feature>
<dbReference type="RefSeq" id="WP_090672772.1">
    <property type="nucleotide sequence ID" value="NZ_FNIT01000004.1"/>
</dbReference>
<evidence type="ECO:0000313" key="6">
    <source>
        <dbReference type="EMBL" id="SDO16401.1"/>
    </source>
</evidence>
<keyword evidence="7" id="KW-1185">Reference proteome</keyword>
<evidence type="ECO:0000259" key="5">
    <source>
        <dbReference type="Pfam" id="PF00700"/>
    </source>
</evidence>
<dbReference type="GO" id="GO:0009288">
    <property type="term" value="C:bacterial-type flagellum"/>
    <property type="evidence" value="ECO:0007669"/>
    <property type="project" value="UniProtKB-SubCell"/>
</dbReference>
<dbReference type="GO" id="GO:0005576">
    <property type="term" value="C:extracellular region"/>
    <property type="evidence" value="ECO:0007669"/>
    <property type="project" value="UniProtKB-SubCell"/>
</dbReference>
<keyword evidence="3" id="KW-0964">Secreted</keyword>
<dbReference type="PANTHER" id="PTHR42792:SF2">
    <property type="entry name" value="FLAGELLIN"/>
    <property type="match status" value="1"/>
</dbReference>
<dbReference type="Gene3D" id="1.20.1330.10">
    <property type="entry name" value="f41 fragment of flagellin, N-terminal domain"/>
    <property type="match status" value="2"/>
</dbReference>
<dbReference type="AlphaFoldDB" id="A0A1H0HBZ5"/>
<feature type="domain" description="Flagellin N-terminal" evidence="4">
    <location>
        <begin position="10"/>
        <end position="135"/>
    </location>
</feature>
<reference evidence="6 7" key="1">
    <citation type="submission" date="2016-10" db="EMBL/GenBank/DDBJ databases">
        <authorList>
            <person name="de Groot N.N."/>
        </authorList>
    </citation>
    <scope>NUCLEOTIDE SEQUENCE [LARGE SCALE GENOMIC DNA]</scope>
    <source>
        <strain evidence="7">L7-484,KACC 16230,DSM 25025</strain>
    </source>
</reference>
<protein>
    <recommendedName>
        <fullName evidence="3">Flagellin</fullName>
    </recommendedName>
</protein>
<dbReference type="Proteomes" id="UP000198793">
    <property type="component" value="Unassembled WGS sequence"/>
</dbReference>
<proteinExistence type="inferred from homology"/>
<evidence type="ECO:0000313" key="7">
    <source>
        <dbReference type="Proteomes" id="UP000198793"/>
    </source>
</evidence>
<evidence type="ECO:0000256" key="3">
    <source>
        <dbReference type="RuleBase" id="RU362073"/>
    </source>
</evidence>
<dbReference type="GO" id="GO:0005198">
    <property type="term" value="F:structural molecule activity"/>
    <property type="evidence" value="ECO:0007669"/>
    <property type="project" value="UniProtKB-UniRule"/>
</dbReference>
<keyword evidence="6" id="KW-0282">Flagellum</keyword>
<dbReference type="Pfam" id="PF00700">
    <property type="entry name" value="Flagellin_C"/>
    <property type="match status" value="1"/>
</dbReference>
<dbReference type="InterPro" id="IPR046358">
    <property type="entry name" value="Flagellin_C"/>
</dbReference>
<comment type="function">
    <text evidence="3">Flagellin is the subunit protein which polymerizes to form the filaments of bacterial flagella.</text>
</comment>
<keyword evidence="2 3" id="KW-0975">Bacterial flagellum</keyword>
<accession>A0A1H0HBZ5</accession>
<gene>
    <name evidence="6" type="ORF">SAMN05192530_1048</name>
</gene>
<evidence type="ECO:0000256" key="2">
    <source>
        <dbReference type="ARBA" id="ARBA00023143"/>
    </source>
</evidence>
<dbReference type="OrthoDB" id="8328560at2"/>